<organism evidence="7 8">
    <name type="scientific">Helobdella robusta</name>
    <name type="common">Californian leech</name>
    <dbReference type="NCBI Taxonomy" id="6412"/>
    <lineage>
        <taxon>Eukaryota</taxon>
        <taxon>Metazoa</taxon>
        <taxon>Spiralia</taxon>
        <taxon>Lophotrochozoa</taxon>
        <taxon>Annelida</taxon>
        <taxon>Clitellata</taxon>
        <taxon>Hirudinea</taxon>
        <taxon>Rhynchobdellida</taxon>
        <taxon>Glossiphoniidae</taxon>
        <taxon>Helobdella</taxon>
    </lineage>
</organism>
<dbReference type="STRING" id="6412.T1EZL7"/>
<feature type="domain" description="SH3" evidence="5">
    <location>
        <begin position="655"/>
        <end position="715"/>
    </location>
</feature>
<evidence type="ECO:0000313" key="8">
    <source>
        <dbReference type="Proteomes" id="UP000015101"/>
    </source>
</evidence>
<dbReference type="SMART" id="SM00326">
    <property type="entry name" value="SH3"/>
    <property type="match status" value="2"/>
</dbReference>
<dbReference type="Proteomes" id="UP000015101">
    <property type="component" value="Unassembled WGS sequence"/>
</dbReference>
<dbReference type="EnsemblMetazoa" id="HelroT167642">
    <property type="protein sequence ID" value="HelroP167642"/>
    <property type="gene ID" value="HelroG167642"/>
</dbReference>
<evidence type="ECO:0000313" key="6">
    <source>
        <dbReference type="EMBL" id="ESO09832.1"/>
    </source>
</evidence>
<protein>
    <recommendedName>
        <fullName evidence="5">SH3 domain-containing protein</fullName>
    </recommendedName>
</protein>
<dbReference type="AlphaFoldDB" id="T1EZL7"/>
<dbReference type="Pfam" id="PF07653">
    <property type="entry name" value="SH3_2"/>
    <property type="match status" value="1"/>
</dbReference>
<feature type="domain" description="SH3" evidence="5">
    <location>
        <begin position="396"/>
        <end position="455"/>
    </location>
</feature>
<feature type="region of interest" description="Disordered" evidence="4">
    <location>
        <begin position="252"/>
        <end position="291"/>
    </location>
</feature>
<evidence type="ECO:0000256" key="2">
    <source>
        <dbReference type="PROSITE-ProRule" id="PRU00192"/>
    </source>
</evidence>
<dbReference type="eggNOG" id="KOG4225">
    <property type="taxonomic scope" value="Eukaryota"/>
</dbReference>
<dbReference type="InterPro" id="IPR036028">
    <property type="entry name" value="SH3-like_dom_sf"/>
</dbReference>
<dbReference type="InterPro" id="IPR001452">
    <property type="entry name" value="SH3_domain"/>
</dbReference>
<keyword evidence="8" id="KW-1185">Reference proteome</keyword>
<evidence type="ECO:0000313" key="7">
    <source>
        <dbReference type="EnsemblMetazoa" id="HelroP167642"/>
    </source>
</evidence>
<dbReference type="EMBL" id="AMQM01002828">
    <property type="status" value="NOT_ANNOTATED_CDS"/>
    <property type="molecule type" value="Genomic_DNA"/>
</dbReference>
<dbReference type="PANTHER" id="PTHR14167:SF116">
    <property type="entry name" value="CAP, ISOFORM AC"/>
    <property type="match status" value="1"/>
</dbReference>
<dbReference type="InterPro" id="IPR050384">
    <property type="entry name" value="Endophilin_SH3RF"/>
</dbReference>
<reference evidence="6 8" key="2">
    <citation type="journal article" date="2013" name="Nature">
        <title>Insights into bilaterian evolution from three spiralian genomes.</title>
        <authorList>
            <person name="Simakov O."/>
            <person name="Marletaz F."/>
            <person name="Cho S.J."/>
            <person name="Edsinger-Gonzales E."/>
            <person name="Havlak P."/>
            <person name="Hellsten U."/>
            <person name="Kuo D.H."/>
            <person name="Larsson T."/>
            <person name="Lv J."/>
            <person name="Arendt D."/>
            <person name="Savage R."/>
            <person name="Osoegawa K."/>
            <person name="de Jong P."/>
            <person name="Grimwood J."/>
            <person name="Chapman J.A."/>
            <person name="Shapiro H."/>
            <person name="Aerts A."/>
            <person name="Otillar R.P."/>
            <person name="Terry A.Y."/>
            <person name="Boore J.L."/>
            <person name="Grigoriev I.V."/>
            <person name="Lindberg D.R."/>
            <person name="Seaver E.C."/>
            <person name="Weisblat D.A."/>
            <person name="Putnam N.H."/>
            <person name="Rokhsar D.S."/>
        </authorList>
    </citation>
    <scope>NUCLEOTIDE SEQUENCE</scope>
</reference>
<dbReference type="CTD" id="20202017"/>
<dbReference type="Pfam" id="PF14604">
    <property type="entry name" value="SH3_9"/>
    <property type="match status" value="1"/>
</dbReference>
<dbReference type="PANTHER" id="PTHR14167">
    <property type="entry name" value="SH3 DOMAIN-CONTAINING"/>
    <property type="match status" value="1"/>
</dbReference>
<gene>
    <name evidence="7" type="primary">20202017</name>
    <name evidence="6" type="ORF">HELRODRAFT_167642</name>
</gene>
<evidence type="ECO:0000259" key="5">
    <source>
        <dbReference type="PROSITE" id="PS50002"/>
    </source>
</evidence>
<name>T1EZL7_HELRO</name>
<evidence type="ECO:0000256" key="1">
    <source>
        <dbReference type="ARBA" id="ARBA00022443"/>
    </source>
</evidence>
<dbReference type="Gene3D" id="2.30.30.40">
    <property type="entry name" value="SH3 Domains"/>
    <property type="match status" value="2"/>
</dbReference>
<dbReference type="PROSITE" id="PS50002">
    <property type="entry name" value="SH3"/>
    <property type="match status" value="2"/>
</dbReference>
<feature type="coiled-coil region" evidence="3">
    <location>
        <begin position="326"/>
        <end position="353"/>
    </location>
</feature>
<feature type="region of interest" description="Disordered" evidence="4">
    <location>
        <begin position="1"/>
        <end position="28"/>
    </location>
</feature>
<keyword evidence="1 2" id="KW-0728">SH3 domain</keyword>
<dbReference type="RefSeq" id="XP_009011646.1">
    <property type="nucleotide sequence ID" value="XM_009013398.1"/>
</dbReference>
<dbReference type="HOGENOM" id="CLU_386505_0_0_1"/>
<evidence type="ECO:0000256" key="4">
    <source>
        <dbReference type="SAM" id="MobiDB-lite"/>
    </source>
</evidence>
<dbReference type="KEGG" id="hro:HELRODRAFT_167642"/>
<evidence type="ECO:0000256" key="3">
    <source>
        <dbReference type="SAM" id="Coils"/>
    </source>
</evidence>
<reference evidence="8" key="1">
    <citation type="submission" date="2012-12" db="EMBL/GenBank/DDBJ databases">
        <authorList>
            <person name="Hellsten U."/>
            <person name="Grimwood J."/>
            <person name="Chapman J.A."/>
            <person name="Shapiro H."/>
            <person name="Aerts A."/>
            <person name="Otillar R.P."/>
            <person name="Terry A.Y."/>
            <person name="Boore J.L."/>
            <person name="Simakov O."/>
            <person name="Marletaz F."/>
            <person name="Cho S.-J."/>
            <person name="Edsinger-Gonzales E."/>
            <person name="Havlak P."/>
            <person name="Kuo D.-H."/>
            <person name="Larsson T."/>
            <person name="Lv J."/>
            <person name="Arendt D."/>
            <person name="Savage R."/>
            <person name="Osoegawa K."/>
            <person name="de Jong P."/>
            <person name="Lindberg D.R."/>
            <person name="Seaver E.C."/>
            <person name="Weisblat D.A."/>
            <person name="Putnam N.H."/>
            <person name="Grigoriev I.V."/>
            <person name="Rokhsar D.S."/>
        </authorList>
    </citation>
    <scope>NUCLEOTIDE SEQUENCE</scope>
</reference>
<dbReference type="OMA" id="NGRTPAN"/>
<dbReference type="GeneID" id="20202017"/>
<accession>T1EZL7</accession>
<reference evidence="7" key="3">
    <citation type="submission" date="2015-06" db="UniProtKB">
        <authorList>
            <consortium name="EnsemblMetazoa"/>
        </authorList>
    </citation>
    <scope>IDENTIFICATION</scope>
</reference>
<feature type="compositionally biased region" description="Polar residues" evidence="4">
    <location>
        <begin position="261"/>
        <end position="278"/>
    </location>
</feature>
<dbReference type="OrthoDB" id="443981at2759"/>
<dbReference type="EMBL" id="KB095905">
    <property type="protein sequence ID" value="ESO09832.1"/>
    <property type="molecule type" value="Genomic_DNA"/>
</dbReference>
<sequence length="715" mass="81496">MLTNFDNGPSKSDNISDTNTNNICGMPRTTSPIVTLLKKKRGSSNKTPVADNIVDITIEATNGAKIYHDVSTQEAGNHAQHNNITAGNYIQQEGQQQKQHVPSQPLPRSKVVMDVIKENLEQKPRTESRRKPWNPPNATYSYKKYCNEPNKLDNYEPGTSSVLRLDPFAALSYNPPVEKPGDHCKYLETKTPNKYCMHKNIQKPKSIGTPHHVYMKVQHGGEIPINGLFSPPEAKPGDGFLFSNIRLASGTGRRHSDATIHPNNPARTHSNNPTSTHPNDLHPRHTSSSPRSNIVHKIFSNVNTNQSLSALLSSANEDMRNRKSREEIHKARKKEMEHVLNSLKEKKRLMEIDENRARRHSDFYRHQSKSPVILDRYNFDDVVWRSNTCTPTSPYRLSRRARVLYNFYAKDIKELTLRKNDIVLIWKAIDNNWYEGEHHGAVGIFPANYVQMKQQLQLEKYVSCPSVFMLREKENFQYKRQKPLVKMVQIKKAFTDWYLVRTFSHCITSIPRMQTSETGDAKANNADTIESHSLKNASVAPNLNDILLTTHSQIVDHNNNDNCSNVDRNTNRITIQVNNVYKSDDGKPTNAFISNASKNLLVVEKDNWQSGSLEFQINAKCLSPKIKLASWADEVQHYELLNLPQEPNLNAANMLPFVECIAVQSYEPQDLDELHLTEGDIVHVTEIFDDGWYVGISQRSKLFGTFPGNFVRKLK</sequence>
<dbReference type="SUPFAM" id="SSF50044">
    <property type="entry name" value="SH3-domain"/>
    <property type="match status" value="2"/>
</dbReference>
<dbReference type="InParanoid" id="T1EZL7"/>
<dbReference type="EMBL" id="AMQM01002827">
    <property type="status" value="NOT_ANNOTATED_CDS"/>
    <property type="molecule type" value="Genomic_DNA"/>
</dbReference>
<keyword evidence="3" id="KW-0175">Coiled coil</keyword>
<proteinExistence type="predicted"/>